<dbReference type="Proteomes" id="UP000694391">
    <property type="component" value="Unplaced"/>
</dbReference>
<evidence type="ECO:0000256" key="1">
    <source>
        <dbReference type="SAM" id="MobiDB-lite"/>
    </source>
</evidence>
<dbReference type="Ensembl" id="ENSCAFT00020022875.1">
    <property type="protein sequence ID" value="ENSCAFP00020019760.1"/>
    <property type="gene ID" value="ENSCAFG00020015702.1"/>
</dbReference>
<feature type="region of interest" description="Disordered" evidence="1">
    <location>
        <begin position="1"/>
        <end position="43"/>
    </location>
</feature>
<proteinExistence type="predicted"/>
<keyword evidence="3" id="KW-1185">Reference proteome</keyword>
<reference evidence="2" key="2">
    <citation type="submission" date="2025-09" db="UniProtKB">
        <authorList>
            <consortium name="Ensembl"/>
        </authorList>
    </citation>
    <scope>IDENTIFICATION</scope>
</reference>
<dbReference type="AlphaFoldDB" id="A0A8C0KR14"/>
<evidence type="ECO:0000313" key="3">
    <source>
        <dbReference type="Proteomes" id="UP000694391"/>
    </source>
</evidence>
<dbReference type="GeneTree" id="ENSGT00950000185732"/>
<sequence length="138" mass="14752">MEKLMSGASMGSRRKREGAAPPRARGDSLARSLALPRRGSRRRDCAEQLWATDLHARPGDTAAAAAARSRRTPSHVTTCAAAVAAAAAAAAEASRQLPARTRRPITREHEKAPARGPAPRCRPRPLLRPPGFLPARLN</sequence>
<feature type="region of interest" description="Disordered" evidence="1">
    <location>
        <begin position="94"/>
        <end position="138"/>
    </location>
</feature>
<organism evidence="2 3">
    <name type="scientific">Canis lupus dingo</name>
    <name type="common">dingo</name>
    <dbReference type="NCBI Taxonomy" id="286419"/>
    <lineage>
        <taxon>Eukaryota</taxon>
        <taxon>Metazoa</taxon>
        <taxon>Chordata</taxon>
        <taxon>Craniata</taxon>
        <taxon>Vertebrata</taxon>
        <taxon>Euteleostomi</taxon>
        <taxon>Mammalia</taxon>
        <taxon>Eutheria</taxon>
        <taxon>Laurasiatheria</taxon>
        <taxon>Carnivora</taxon>
        <taxon>Caniformia</taxon>
        <taxon>Canidae</taxon>
        <taxon>Canis</taxon>
    </lineage>
</organism>
<protein>
    <submittedName>
        <fullName evidence="2">Uncharacterized protein</fullName>
    </submittedName>
</protein>
<reference evidence="2" key="1">
    <citation type="submission" date="2025-08" db="UniProtKB">
        <authorList>
            <consortium name="Ensembl"/>
        </authorList>
    </citation>
    <scope>IDENTIFICATION</scope>
</reference>
<accession>A0A8C0KR14</accession>
<evidence type="ECO:0000313" key="2">
    <source>
        <dbReference type="Ensembl" id="ENSCAFP00020019760.1"/>
    </source>
</evidence>
<name>A0A8C0KR14_CANLU</name>